<evidence type="ECO:0000256" key="10">
    <source>
        <dbReference type="ARBA" id="ARBA00023180"/>
    </source>
</evidence>
<feature type="compositionally biased region" description="Basic and acidic residues" evidence="13">
    <location>
        <begin position="550"/>
        <end position="560"/>
    </location>
</feature>
<evidence type="ECO:0000256" key="5">
    <source>
        <dbReference type="ARBA" id="ARBA00022692"/>
    </source>
</evidence>
<proteinExistence type="inferred from homology"/>
<keyword evidence="4" id="KW-1003">Cell membrane</keyword>
<name>A0ABD3MNF3_9STRA</name>
<sequence length="711" mass="79817">MSSDYYPAETYGMNFIDQFPRFGHGSDFSKLASSQREEQTDYVVGILSVSFFILSIFIFWGAVILALKCMGKKRVGLFAGRVQVISDEKGQYRPPTYLWKLRCTFILFGGCMLLLCRALVGPGLSSITYTVDSVRNLNRDVKDLTTQGLLIVDSVKRVKWNIDELDVDSILQLDEACPNFKNNTFTSNWEGLNKEFIQLRQFVEQSDVDGVKQHFDVIMNGTDSVDRVVTTVEENDWLVKLFALFLSGLTIFMVVAACITLSGRCQCLRALKCMSELIILPMFVMAIVGTWVAVSILASASFPIADFCSGNSQQGGAAGTVMDIFKERGIASNNLIFIAFSYYQSGCTTADPIRYLYQYEDALQRGIYSVNLFLAKVDAIGAQEFSDRCGADVSSQIEGIAVIKDNLGILLDALRSTFELASCYNMSPMYRQAFDGTICTDSIRSFTLMFLIMFTISLVGMVMIMTRSSMYPCKVVVSLSSVDVDDDEWEEYQAYLHYMASFVNMWGGNTEDEFSVGSKPSVLKDSYDTSVTHGFGCSSTVSSNYATPDLEDRPNRRDPKSFYNPRELDVTFADEDIIELSIEDEERKPLSPAESKSGTDQSRTCYNSRAVEHYVDDDVDAECTPLTPPPNTLIQSSNEIRNRRLTPNFFRRWRRQEESQSHNEETHGNTDVELIPETPLMVSPTAPQGRDYFARFISPIRNGNTDGSKFV</sequence>
<keyword evidence="10" id="KW-0325">Glycoprotein</keyword>
<dbReference type="Proteomes" id="UP001530293">
    <property type="component" value="Unassembled WGS sequence"/>
</dbReference>
<keyword evidence="16" id="KW-1185">Reference proteome</keyword>
<evidence type="ECO:0000256" key="13">
    <source>
        <dbReference type="SAM" id="MobiDB-lite"/>
    </source>
</evidence>
<feature type="transmembrane region" description="Helical" evidence="14">
    <location>
        <begin position="446"/>
        <end position="464"/>
    </location>
</feature>
<dbReference type="GO" id="GO:0005886">
    <property type="term" value="C:plasma membrane"/>
    <property type="evidence" value="ECO:0007669"/>
    <property type="project" value="UniProtKB-SubCell"/>
</dbReference>
<evidence type="ECO:0000256" key="12">
    <source>
        <dbReference type="ARBA" id="ARBA00023303"/>
    </source>
</evidence>
<evidence type="ECO:0000256" key="8">
    <source>
        <dbReference type="ARBA" id="ARBA00023136"/>
    </source>
</evidence>
<dbReference type="AlphaFoldDB" id="A0ABD3MNF3"/>
<feature type="region of interest" description="Disordered" evidence="13">
    <location>
        <begin position="581"/>
        <end position="604"/>
    </location>
</feature>
<organism evidence="15 16">
    <name type="scientific">Discostella pseudostelligera</name>
    <dbReference type="NCBI Taxonomy" id="259834"/>
    <lineage>
        <taxon>Eukaryota</taxon>
        <taxon>Sar</taxon>
        <taxon>Stramenopiles</taxon>
        <taxon>Ochrophyta</taxon>
        <taxon>Bacillariophyta</taxon>
        <taxon>Coscinodiscophyceae</taxon>
        <taxon>Thalassiosirophycidae</taxon>
        <taxon>Stephanodiscales</taxon>
        <taxon>Stephanodiscaceae</taxon>
        <taxon>Discostella</taxon>
    </lineage>
</organism>
<dbReference type="InterPro" id="IPR006990">
    <property type="entry name" value="Tweety"/>
</dbReference>
<feature type="transmembrane region" description="Helical" evidence="14">
    <location>
        <begin position="277"/>
        <end position="302"/>
    </location>
</feature>
<evidence type="ECO:0000256" key="9">
    <source>
        <dbReference type="ARBA" id="ARBA00023173"/>
    </source>
</evidence>
<keyword evidence="12" id="KW-0407">Ion channel</keyword>
<keyword evidence="3" id="KW-0813">Transport</keyword>
<accession>A0ABD3MNF3</accession>
<feature type="compositionally biased region" description="Polar residues" evidence="13">
    <location>
        <begin position="594"/>
        <end position="604"/>
    </location>
</feature>
<comment type="subcellular location">
    <subcellularLocation>
        <location evidence="1">Cell membrane</location>
        <topology evidence="1">Multi-pass membrane protein</topology>
    </subcellularLocation>
</comment>
<feature type="region of interest" description="Disordered" evidence="13">
    <location>
        <begin position="546"/>
        <end position="565"/>
    </location>
</feature>
<evidence type="ECO:0000256" key="4">
    <source>
        <dbReference type="ARBA" id="ARBA00022475"/>
    </source>
</evidence>
<dbReference type="GO" id="GO:0034707">
    <property type="term" value="C:chloride channel complex"/>
    <property type="evidence" value="ECO:0007669"/>
    <property type="project" value="UniProtKB-KW"/>
</dbReference>
<dbReference type="PANTHER" id="PTHR12424:SF19">
    <property type="entry name" value="INTEGRASE ZINC-BINDING DOMAIN-CONTAINING PROTEIN"/>
    <property type="match status" value="1"/>
</dbReference>
<keyword evidence="5 14" id="KW-0812">Transmembrane</keyword>
<evidence type="ECO:0000256" key="6">
    <source>
        <dbReference type="ARBA" id="ARBA00022989"/>
    </source>
</evidence>
<evidence type="ECO:0000256" key="7">
    <source>
        <dbReference type="ARBA" id="ARBA00023065"/>
    </source>
</evidence>
<reference evidence="15 16" key="1">
    <citation type="submission" date="2024-10" db="EMBL/GenBank/DDBJ databases">
        <title>Updated reference genomes for cyclostephanoid diatoms.</title>
        <authorList>
            <person name="Roberts W.R."/>
            <person name="Alverson A.J."/>
        </authorList>
    </citation>
    <scope>NUCLEOTIDE SEQUENCE [LARGE SCALE GENOMIC DNA]</scope>
    <source>
        <strain evidence="15 16">AJA232-27</strain>
    </source>
</reference>
<evidence type="ECO:0008006" key="17">
    <source>
        <dbReference type="Google" id="ProtNLM"/>
    </source>
</evidence>
<evidence type="ECO:0000256" key="2">
    <source>
        <dbReference type="ARBA" id="ARBA00009849"/>
    </source>
</evidence>
<evidence type="ECO:0000256" key="11">
    <source>
        <dbReference type="ARBA" id="ARBA00023214"/>
    </source>
</evidence>
<keyword evidence="9" id="KW-0869">Chloride channel</keyword>
<gene>
    <name evidence="15" type="ORF">ACHAWU_003086</name>
</gene>
<feature type="transmembrane region" description="Helical" evidence="14">
    <location>
        <begin position="42"/>
        <end position="67"/>
    </location>
</feature>
<evidence type="ECO:0000256" key="3">
    <source>
        <dbReference type="ARBA" id="ARBA00022448"/>
    </source>
</evidence>
<protein>
    <recommendedName>
        <fullName evidence="17">Protein tweety homolog</fullName>
    </recommendedName>
</protein>
<evidence type="ECO:0000313" key="15">
    <source>
        <dbReference type="EMBL" id="KAL3765545.1"/>
    </source>
</evidence>
<feature type="transmembrane region" description="Helical" evidence="14">
    <location>
        <begin position="241"/>
        <end position="265"/>
    </location>
</feature>
<keyword evidence="6 14" id="KW-1133">Transmembrane helix</keyword>
<keyword evidence="11" id="KW-0868">Chloride</keyword>
<keyword evidence="8 14" id="KW-0472">Membrane</keyword>
<evidence type="ECO:0000256" key="1">
    <source>
        <dbReference type="ARBA" id="ARBA00004651"/>
    </source>
</evidence>
<evidence type="ECO:0000256" key="14">
    <source>
        <dbReference type="SAM" id="Phobius"/>
    </source>
</evidence>
<dbReference type="PANTHER" id="PTHR12424">
    <property type="entry name" value="TWEETY-RELATED"/>
    <property type="match status" value="1"/>
</dbReference>
<comment type="similarity">
    <text evidence="2">Belongs to the tweety family.</text>
</comment>
<dbReference type="GO" id="GO:0005254">
    <property type="term" value="F:chloride channel activity"/>
    <property type="evidence" value="ECO:0007669"/>
    <property type="project" value="UniProtKB-KW"/>
</dbReference>
<evidence type="ECO:0000313" key="16">
    <source>
        <dbReference type="Proteomes" id="UP001530293"/>
    </source>
</evidence>
<keyword evidence="7" id="KW-0406">Ion transport</keyword>
<dbReference type="EMBL" id="JALLBG020000095">
    <property type="protein sequence ID" value="KAL3765545.1"/>
    <property type="molecule type" value="Genomic_DNA"/>
</dbReference>
<feature type="transmembrane region" description="Helical" evidence="14">
    <location>
        <begin position="99"/>
        <end position="120"/>
    </location>
</feature>
<comment type="caution">
    <text evidence="15">The sequence shown here is derived from an EMBL/GenBank/DDBJ whole genome shotgun (WGS) entry which is preliminary data.</text>
</comment>